<evidence type="ECO:0000256" key="8">
    <source>
        <dbReference type="ARBA" id="ARBA00022741"/>
    </source>
</evidence>
<protein>
    <recommendedName>
        <fullName evidence="17">Riboflavin biosynthesis protein RibBA</fullName>
    </recommendedName>
    <domain>
        <recommendedName>
            <fullName evidence="17">3,4-dihydroxy-2-butanone 4-phosphate synthase</fullName>
            <shortName evidence="17">DHBP synthase</shortName>
            <ecNumber evidence="17">4.1.99.12</ecNumber>
        </recommendedName>
    </domain>
    <domain>
        <recommendedName>
            <fullName evidence="17">GTP cyclohydrolase-2</fullName>
            <ecNumber evidence="17">3.5.4.25</ecNumber>
        </recommendedName>
        <alternativeName>
            <fullName evidence="17">GTP cyclohydrolase II</fullName>
        </alternativeName>
    </domain>
</protein>
<sequence>MTTAPVLYRTDPLDDYALDPVEQAVADIAAGRPVVVVDDEDRENEGDLVIAAEKATPEIVAFMMSECRGLICAPMEGDELDRLQLPQMVEHNTESMRTAFTVSVDATGAHGVSTGISAADRATTLRLLAGGTAGPGDFVRPGHVFPLRARPGGVLVRDGHTEAAVDLARLAGLRPAGAIVEIAGADGRMLRLPELIPFAREHGLTIISIADLIAHRRATEPLVRREAEVRLPTAFGEFTAYGYRSTRDGVEHIALVHGEIGDGEDLLVRVHSECLTGDVFHSLRCDCGPQLEASLRRIQAEGRGAVVYLRGHEGRGIGLLSKLRAYELQERGHDTLDANLALGLPADARDYAAGALILRDLGVRGVRLLTNNPDKTDALRHHGLKITGREPMPVQAGEHNLRYLRTKRDRMGHDLPWLDTTAVSARADQ</sequence>
<dbReference type="EC" id="3.5.4.25" evidence="17"/>
<evidence type="ECO:0000256" key="1">
    <source>
        <dbReference type="ARBA" id="ARBA00000141"/>
    </source>
</evidence>
<keyword evidence="11 17" id="KW-0460">Magnesium</keyword>
<feature type="binding site" evidence="17">
    <location>
        <position position="287"/>
    </location>
    <ligand>
        <name>Zn(2+)</name>
        <dbReference type="ChEBI" id="CHEBI:29105"/>
        <note>catalytic</note>
    </ligand>
</feature>
<dbReference type="HAMAP" id="MF_00179">
    <property type="entry name" value="RibA"/>
    <property type="match status" value="1"/>
</dbReference>
<feature type="binding site" evidence="17">
    <location>
        <position position="274"/>
    </location>
    <ligand>
        <name>Zn(2+)</name>
        <dbReference type="ChEBI" id="CHEBI:29105"/>
        <note>catalytic</note>
    </ligand>
</feature>
<dbReference type="NCBIfam" id="TIGR00506">
    <property type="entry name" value="ribB"/>
    <property type="match status" value="1"/>
</dbReference>
<comment type="caution">
    <text evidence="19">The sequence shown here is derived from an EMBL/GenBank/DDBJ whole genome shotgun (WGS) entry which is preliminary data.</text>
</comment>
<evidence type="ECO:0000256" key="7">
    <source>
        <dbReference type="ARBA" id="ARBA00022723"/>
    </source>
</evidence>
<dbReference type="Pfam" id="PF00925">
    <property type="entry name" value="GTP_cyclohydro2"/>
    <property type="match status" value="1"/>
</dbReference>
<reference evidence="19 20" key="1">
    <citation type="submission" date="2022-05" db="EMBL/GenBank/DDBJ databases">
        <title>Streptomyces sp. nov. RY43-2 isolated from soil of a peat swamp forest.</title>
        <authorList>
            <person name="Kanchanasin P."/>
            <person name="Tanasupawat S."/>
            <person name="Phongsopitanun W."/>
        </authorList>
    </citation>
    <scope>NUCLEOTIDE SEQUENCE [LARGE SCALE GENOMIC DNA]</scope>
    <source>
        <strain evidence="19 20">RY43-2</strain>
    </source>
</reference>
<keyword evidence="15 17" id="KW-0511">Multifunctional enzyme</keyword>
<dbReference type="EMBL" id="JAMWMR010000005">
    <property type="protein sequence ID" value="MCN9240741.1"/>
    <property type="molecule type" value="Genomic_DNA"/>
</dbReference>
<comment type="catalytic activity">
    <reaction evidence="16 17">
        <text>GTP + 4 H2O = 2,5-diamino-6-hydroxy-4-(5-phosphoribosylamino)-pyrimidine + formate + 2 phosphate + 3 H(+)</text>
        <dbReference type="Rhea" id="RHEA:23704"/>
        <dbReference type="ChEBI" id="CHEBI:15377"/>
        <dbReference type="ChEBI" id="CHEBI:15378"/>
        <dbReference type="ChEBI" id="CHEBI:15740"/>
        <dbReference type="ChEBI" id="CHEBI:37565"/>
        <dbReference type="ChEBI" id="CHEBI:43474"/>
        <dbReference type="ChEBI" id="CHEBI:58614"/>
        <dbReference type="EC" id="3.5.4.25"/>
    </reaction>
</comment>
<keyword evidence="10 17" id="KW-0862">Zinc</keyword>
<comment type="similarity">
    <text evidence="17">In the C-terminal section; belongs to the GTP cyclohydrolase II family.</text>
</comment>
<keyword evidence="14 17" id="KW-0456">Lyase</keyword>
<feature type="binding site" evidence="17">
    <location>
        <begin position="269"/>
        <end position="273"/>
    </location>
    <ligand>
        <name>GTP</name>
        <dbReference type="ChEBI" id="CHEBI:37565"/>
    </ligand>
</feature>
<dbReference type="InterPro" id="IPR016299">
    <property type="entry name" value="Riboflavin_synth_RibBA"/>
</dbReference>
<dbReference type="InterPro" id="IPR000926">
    <property type="entry name" value="RibA"/>
</dbReference>
<keyword evidence="6 17" id="KW-0686">Riboflavin biosynthesis</keyword>
<evidence type="ECO:0000256" key="17">
    <source>
        <dbReference type="HAMAP-Rule" id="MF_01283"/>
    </source>
</evidence>
<feature type="site" description="Essential for DHBP synthase activity" evidence="17">
    <location>
        <position position="143"/>
    </location>
</feature>
<dbReference type="InterPro" id="IPR032677">
    <property type="entry name" value="GTP_cyclohydro_II"/>
</dbReference>
<keyword evidence="12 17" id="KW-0342">GTP-binding</keyword>
<evidence type="ECO:0000256" key="12">
    <source>
        <dbReference type="ARBA" id="ARBA00023134"/>
    </source>
</evidence>
<comment type="catalytic activity">
    <reaction evidence="1 17">
        <text>D-ribulose 5-phosphate = (2S)-2-hydroxy-3-oxobutyl phosphate + formate + H(+)</text>
        <dbReference type="Rhea" id="RHEA:18457"/>
        <dbReference type="ChEBI" id="CHEBI:15378"/>
        <dbReference type="ChEBI" id="CHEBI:15740"/>
        <dbReference type="ChEBI" id="CHEBI:58121"/>
        <dbReference type="ChEBI" id="CHEBI:58830"/>
        <dbReference type="EC" id="4.1.99.12"/>
    </reaction>
</comment>
<proteinExistence type="inferred from homology"/>
<dbReference type="NCBIfam" id="TIGR00505">
    <property type="entry name" value="ribA"/>
    <property type="match status" value="1"/>
</dbReference>
<evidence type="ECO:0000256" key="4">
    <source>
        <dbReference type="ARBA" id="ARBA00004904"/>
    </source>
</evidence>
<feature type="binding site" evidence="17">
    <location>
        <position position="290"/>
    </location>
    <ligand>
        <name>GTP</name>
        <dbReference type="ChEBI" id="CHEBI:37565"/>
    </ligand>
</feature>
<evidence type="ECO:0000256" key="13">
    <source>
        <dbReference type="ARBA" id="ARBA00023211"/>
    </source>
</evidence>
<dbReference type="InterPro" id="IPR036144">
    <property type="entry name" value="RibA-like_sf"/>
</dbReference>
<comment type="cofactor">
    <cofactor evidence="17">
        <name>Zn(2+)</name>
        <dbReference type="ChEBI" id="CHEBI:29105"/>
    </cofactor>
    <text evidence="17">Binds 1 zinc ion per subunit.</text>
</comment>
<dbReference type="HAMAP" id="MF_00180">
    <property type="entry name" value="RibB"/>
    <property type="match status" value="1"/>
</dbReference>
<dbReference type="RefSeq" id="WP_252423499.1">
    <property type="nucleotide sequence ID" value="NZ_JAMWMR010000005.1"/>
</dbReference>
<dbReference type="Gene3D" id="3.90.870.10">
    <property type="entry name" value="DHBP synthase"/>
    <property type="match status" value="1"/>
</dbReference>
<feature type="active site" description="Proton acceptor; for GTP cyclohydrolase activity" evidence="17">
    <location>
        <position position="347"/>
    </location>
</feature>
<evidence type="ECO:0000256" key="10">
    <source>
        <dbReference type="ARBA" id="ARBA00022833"/>
    </source>
</evidence>
<accession>A0ABT0ZAE4</accession>
<feature type="binding site" evidence="17">
    <location>
        <begin position="313"/>
        <end position="315"/>
    </location>
    <ligand>
        <name>GTP</name>
        <dbReference type="ChEBI" id="CHEBI:37565"/>
    </ligand>
</feature>
<feature type="region of interest" description="DHBP synthase" evidence="17">
    <location>
        <begin position="1"/>
        <end position="218"/>
    </location>
</feature>
<dbReference type="PANTHER" id="PTHR21327">
    <property type="entry name" value="GTP CYCLOHYDROLASE II-RELATED"/>
    <property type="match status" value="1"/>
</dbReference>
<comment type="pathway">
    <text evidence="4 17">Cofactor biosynthesis; riboflavin biosynthesis; 2-hydroxy-3-oxobutyl phosphate from D-ribulose 5-phosphate: step 1/1.</text>
</comment>
<evidence type="ECO:0000256" key="5">
    <source>
        <dbReference type="ARBA" id="ARBA00005520"/>
    </source>
</evidence>
<dbReference type="InterPro" id="IPR000422">
    <property type="entry name" value="DHBP_synthase_RibB"/>
</dbReference>
<comment type="cofactor">
    <cofactor evidence="17">
        <name>Mg(2+)</name>
        <dbReference type="ChEBI" id="CHEBI:18420"/>
    </cofactor>
    <cofactor evidence="17">
        <name>Mn(2+)</name>
        <dbReference type="ChEBI" id="CHEBI:29035"/>
    </cofactor>
    <text evidence="17">Binds 2 divalent metal cations per subunit. Magnesium or manganese.</text>
</comment>
<evidence type="ECO:0000256" key="11">
    <source>
        <dbReference type="ARBA" id="ARBA00022842"/>
    </source>
</evidence>
<evidence type="ECO:0000256" key="3">
    <source>
        <dbReference type="ARBA" id="ARBA00004853"/>
    </source>
</evidence>
<dbReference type="Pfam" id="PF00926">
    <property type="entry name" value="DHBP_synthase"/>
    <property type="match status" value="1"/>
</dbReference>
<dbReference type="SUPFAM" id="SSF55821">
    <property type="entry name" value="YrdC/RibB"/>
    <property type="match status" value="1"/>
</dbReference>
<evidence type="ECO:0000313" key="19">
    <source>
        <dbReference type="EMBL" id="MCN9240741.1"/>
    </source>
</evidence>
<feature type="site" description="Essential for DHBP synthase activity" evidence="17">
    <location>
        <position position="181"/>
    </location>
</feature>
<feature type="active site" description="Nucleophile; for GTP cyclohydrolase activity" evidence="17">
    <location>
        <position position="349"/>
    </location>
</feature>
<keyword evidence="13 17" id="KW-0464">Manganese</keyword>
<dbReference type="EC" id="4.1.99.12" evidence="17"/>
<gene>
    <name evidence="17" type="primary">ribBA</name>
    <name evidence="19" type="ORF">NGF19_08010</name>
</gene>
<feature type="binding site" evidence="17">
    <location>
        <position position="47"/>
    </location>
    <ligand>
        <name>D-ribulose 5-phosphate</name>
        <dbReference type="ChEBI" id="CHEBI:58121"/>
    </ligand>
</feature>
<dbReference type="GO" id="GO:0003935">
    <property type="term" value="F:GTP cyclohydrolase II activity"/>
    <property type="evidence" value="ECO:0007669"/>
    <property type="project" value="UniProtKB-EC"/>
</dbReference>
<comment type="function">
    <text evidence="17">Catalyzes the conversion of GTP to 2,5-diamino-6-ribosylamino-4(3H)-pyrimidinone 5'-phosphate (DARP), formate and pyrophosphate.</text>
</comment>
<feature type="binding site" evidence="17">
    <location>
        <position position="370"/>
    </location>
    <ligand>
        <name>GTP</name>
        <dbReference type="ChEBI" id="CHEBI:37565"/>
    </ligand>
</feature>
<feature type="binding site" evidence="17">
    <location>
        <position position="43"/>
    </location>
    <ligand>
        <name>Mg(2+)</name>
        <dbReference type="ChEBI" id="CHEBI:18420"/>
        <label>2</label>
    </ligand>
</feature>
<comment type="pathway">
    <text evidence="3 17">Cofactor biosynthesis; riboflavin biosynthesis; 5-amino-6-(D-ribitylamino)uracil from GTP: step 1/4.</text>
</comment>
<dbReference type="NCBIfam" id="NF006803">
    <property type="entry name" value="PRK09311.1"/>
    <property type="match status" value="1"/>
</dbReference>
<dbReference type="HAMAP" id="MF_01283">
    <property type="entry name" value="RibBA"/>
    <property type="match status" value="1"/>
</dbReference>
<evidence type="ECO:0000313" key="20">
    <source>
        <dbReference type="Proteomes" id="UP001523219"/>
    </source>
</evidence>
<comment type="similarity">
    <text evidence="5 17">In the N-terminal section; belongs to the DHBP synthase family.</text>
</comment>
<dbReference type="InterPro" id="IPR017945">
    <property type="entry name" value="DHBP_synth_RibB-like_a/b_dom"/>
</dbReference>
<feature type="binding site" evidence="17">
    <location>
        <begin position="157"/>
        <end position="161"/>
    </location>
    <ligand>
        <name>D-ribulose 5-phosphate</name>
        <dbReference type="ChEBI" id="CHEBI:58121"/>
    </ligand>
</feature>
<evidence type="ECO:0000256" key="14">
    <source>
        <dbReference type="ARBA" id="ARBA00023239"/>
    </source>
</evidence>
<feature type="binding site" evidence="17">
    <location>
        <position position="181"/>
    </location>
    <ligand>
        <name>D-ribulose 5-phosphate</name>
        <dbReference type="ChEBI" id="CHEBI:58121"/>
    </ligand>
</feature>
<comment type="function">
    <text evidence="2 17">Catalyzes the conversion of D-ribulose 5-phosphate to formate and 3,4-dihydroxy-2-butanone 4-phosphate.</text>
</comment>
<evidence type="ECO:0000256" key="2">
    <source>
        <dbReference type="ARBA" id="ARBA00002284"/>
    </source>
</evidence>
<evidence type="ECO:0000256" key="16">
    <source>
        <dbReference type="ARBA" id="ARBA00049295"/>
    </source>
</evidence>
<feature type="binding site" evidence="17">
    <location>
        <position position="375"/>
    </location>
    <ligand>
        <name>GTP</name>
        <dbReference type="ChEBI" id="CHEBI:37565"/>
    </ligand>
</feature>
<feature type="region of interest" description="GTP cyclohydrolase II" evidence="17">
    <location>
        <begin position="219"/>
        <end position="429"/>
    </location>
</feature>
<dbReference type="NCBIfam" id="NF001591">
    <property type="entry name" value="PRK00393.1"/>
    <property type="match status" value="1"/>
</dbReference>
<feature type="binding site" evidence="17">
    <location>
        <position position="285"/>
    </location>
    <ligand>
        <name>Zn(2+)</name>
        <dbReference type="ChEBI" id="CHEBI:29105"/>
        <note>catalytic</note>
    </ligand>
</feature>
<feature type="binding site" evidence="17">
    <location>
        <position position="335"/>
    </location>
    <ligand>
        <name>GTP</name>
        <dbReference type="ChEBI" id="CHEBI:37565"/>
    </ligand>
</feature>
<keyword evidence="7 17" id="KW-0479">Metal-binding</keyword>
<feature type="binding site" evidence="17">
    <location>
        <position position="43"/>
    </location>
    <ligand>
        <name>Mg(2+)</name>
        <dbReference type="ChEBI" id="CHEBI:18420"/>
        <label>1</label>
    </ligand>
</feature>
<keyword evidence="8 17" id="KW-0547">Nucleotide-binding</keyword>
<evidence type="ECO:0000256" key="15">
    <source>
        <dbReference type="ARBA" id="ARBA00023268"/>
    </source>
</evidence>
<dbReference type="Proteomes" id="UP001523219">
    <property type="component" value="Unassembled WGS sequence"/>
</dbReference>
<evidence type="ECO:0000259" key="18">
    <source>
        <dbReference type="Pfam" id="PF00925"/>
    </source>
</evidence>
<keyword evidence="9 17" id="KW-0378">Hydrolase</keyword>
<name>A0ABT0ZAE4_9ACTN</name>
<dbReference type="GO" id="GO:0008686">
    <property type="term" value="F:3,4-dihydroxy-2-butanone-4-phosphate synthase activity"/>
    <property type="evidence" value="ECO:0007669"/>
    <property type="project" value="UniProtKB-EC"/>
</dbReference>
<organism evidence="19 20">
    <name type="scientific">Streptomyces macrolidinus</name>
    <dbReference type="NCBI Taxonomy" id="2952607"/>
    <lineage>
        <taxon>Bacteria</taxon>
        <taxon>Bacillati</taxon>
        <taxon>Actinomycetota</taxon>
        <taxon>Actinomycetes</taxon>
        <taxon>Kitasatosporales</taxon>
        <taxon>Streptomycetaceae</taxon>
        <taxon>Streptomyces</taxon>
    </lineage>
</organism>
<feature type="domain" description="GTP cyclohydrolase II" evidence="18">
    <location>
        <begin position="225"/>
        <end position="390"/>
    </location>
</feature>
<dbReference type="PIRSF" id="PIRSF001259">
    <property type="entry name" value="RibA"/>
    <property type="match status" value="1"/>
</dbReference>
<feature type="binding site" evidence="17">
    <location>
        <begin position="42"/>
        <end position="43"/>
    </location>
    <ligand>
        <name>D-ribulose 5-phosphate</name>
        <dbReference type="ChEBI" id="CHEBI:58121"/>
    </ligand>
</feature>
<dbReference type="Gene3D" id="3.40.50.10990">
    <property type="entry name" value="GTP cyclohydrolase II"/>
    <property type="match status" value="1"/>
</dbReference>
<feature type="binding site" evidence="17">
    <location>
        <position position="160"/>
    </location>
    <ligand>
        <name>Mg(2+)</name>
        <dbReference type="ChEBI" id="CHEBI:18420"/>
        <label>2</label>
    </ligand>
</feature>
<dbReference type="PANTHER" id="PTHR21327:SF18">
    <property type="entry name" value="3,4-DIHYDROXY-2-BUTANONE 4-PHOSPHATE SYNTHASE"/>
    <property type="match status" value="1"/>
</dbReference>
<evidence type="ECO:0000256" key="6">
    <source>
        <dbReference type="ARBA" id="ARBA00022619"/>
    </source>
</evidence>
<dbReference type="SUPFAM" id="SSF142695">
    <property type="entry name" value="RibA-like"/>
    <property type="match status" value="1"/>
</dbReference>
<keyword evidence="20" id="KW-1185">Reference proteome</keyword>
<dbReference type="CDD" id="cd00641">
    <property type="entry name" value="GTP_cyclohydro2"/>
    <property type="match status" value="1"/>
</dbReference>
<evidence type="ECO:0000256" key="9">
    <source>
        <dbReference type="ARBA" id="ARBA00022801"/>
    </source>
</evidence>